<name>A0ABV6NH12_9BACI</name>
<evidence type="ECO:0000313" key="1">
    <source>
        <dbReference type="EMBL" id="MFC0559433.1"/>
    </source>
</evidence>
<gene>
    <name evidence="1" type="ORF">ACFFH4_10270</name>
</gene>
<sequence length="164" mass="19340">MKTNKKISKKALLLSTAFLFLFIGSVVLLFNPSQGDKYFLQIYLPYEDVVFFETPIKPDQTFYHEYVHSVELSPVREYFKIDERYNMIATESWTQSFGAGLPYEKKDEFEMRDGFFVITQERLIEHLNLLPSHLFPHAFYVGEERVDLSGELNGKRIRIQVIKK</sequence>
<reference evidence="1 2" key="1">
    <citation type="submission" date="2024-09" db="EMBL/GenBank/DDBJ databases">
        <authorList>
            <person name="Sun Q."/>
            <person name="Mori K."/>
        </authorList>
    </citation>
    <scope>NUCLEOTIDE SEQUENCE [LARGE SCALE GENOMIC DNA]</scope>
    <source>
        <strain evidence="1 2">NCAIM B.02301</strain>
    </source>
</reference>
<dbReference type="EMBL" id="JBHLTR010000013">
    <property type="protein sequence ID" value="MFC0559433.1"/>
    <property type="molecule type" value="Genomic_DNA"/>
</dbReference>
<dbReference type="Proteomes" id="UP001589833">
    <property type="component" value="Unassembled WGS sequence"/>
</dbReference>
<dbReference type="InterPro" id="IPR015001">
    <property type="entry name" value="DUF1850"/>
</dbReference>
<keyword evidence="2" id="KW-1185">Reference proteome</keyword>
<comment type="caution">
    <text evidence="1">The sequence shown here is derived from an EMBL/GenBank/DDBJ whole genome shotgun (WGS) entry which is preliminary data.</text>
</comment>
<accession>A0ABV6NH12</accession>
<evidence type="ECO:0000313" key="2">
    <source>
        <dbReference type="Proteomes" id="UP001589833"/>
    </source>
</evidence>
<dbReference type="RefSeq" id="WP_273841609.1">
    <property type="nucleotide sequence ID" value="NZ_JAQQWT010000004.1"/>
</dbReference>
<organism evidence="1 2">
    <name type="scientific">Halalkalibacter alkalisediminis</name>
    <dbReference type="NCBI Taxonomy" id="935616"/>
    <lineage>
        <taxon>Bacteria</taxon>
        <taxon>Bacillati</taxon>
        <taxon>Bacillota</taxon>
        <taxon>Bacilli</taxon>
        <taxon>Bacillales</taxon>
        <taxon>Bacillaceae</taxon>
        <taxon>Halalkalibacter</taxon>
    </lineage>
</organism>
<proteinExistence type="predicted"/>
<protein>
    <submittedName>
        <fullName evidence="1">DUF1850 domain-containing protein</fullName>
    </submittedName>
</protein>
<dbReference type="Pfam" id="PF08905">
    <property type="entry name" value="DUF1850"/>
    <property type="match status" value="1"/>
</dbReference>